<keyword evidence="3" id="KW-1185">Reference proteome</keyword>
<reference evidence="2 3" key="1">
    <citation type="journal article" date="2016" name="Biochim. Biophys. Acta">
        <title>Characterization of red-shifted phycobilisomes isolated from the chlorophyll f-containing cyanobacterium Halomicronema hongdechloris.</title>
        <authorList>
            <person name="Li Y."/>
            <person name="Lin Y."/>
            <person name="Garvey C.J."/>
            <person name="Birch D."/>
            <person name="Corkery R.W."/>
            <person name="Loughlin P.C."/>
            <person name="Scheer H."/>
            <person name="Willows R.D."/>
            <person name="Chen M."/>
        </authorList>
    </citation>
    <scope>NUCLEOTIDE SEQUENCE [LARGE SCALE GENOMIC DNA]</scope>
    <source>
        <strain evidence="2 3">C2206</strain>
    </source>
</reference>
<dbReference type="Pfam" id="PF06967">
    <property type="entry name" value="Mo-nitro_C"/>
    <property type="match status" value="1"/>
</dbReference>
<evidence type="ECO:0000313" key="3">
    <source>
        <dbReference type="Proteomes" id="UP000191901"/>
    </source>
</evidence>
<sequence length="105" mass="11723">MLGSIFSSLSGVAPVANGRQVDCLHPVRRRLNNLTVTTPGLAHRLVRLIPAQCPFERDIRLLGHRVAHIPPLCKFNPLYDELVALRFRALCYLADECGEDISAYI</sequence>
<protein>
    <recommendedName>
        <fullName evidence="1">Mo-dependent nitrogenase C-terminal domain-containing protein</fullName>
    </recommendedName>
</protein>
<feature type="domain" description="Mo-dependent nitrogenase C-terminal" evidence="1">
    <location>
        <begin position="24"/>
        <end position="105"/>
    </location>
</feature>
<dbReference type="InterPro" id="IPR009717">
    <property type="entry name" value="Mo-dep_Nase_C"/>
</dbReference>
<dbReference type="RefSeq" id="WP_080812863.1">
    <property type="nucleotide sequence ID" value="NZ_CP021983.2"/>
</dbReference>
<organism evidence="2 3">
    <name type="scientific">Halomicronema hongdechloris C2206</name>
    <dbReference type="NCBI Taxonomy" id="1641165"/>
    <lineage>
        <taxon>Bacteria</taxon>
        <taxon>Bacillati</taxon>
        <taxon>Cyanobacteriota</taxon>
        <taxon>Cyanophyceae</taxon>
        <taxon>Nodosilineales</taxon>
        <taxon>Nodosilineaceae</taxon>
        <taxon>Halomicronema</taxon>
    </lineage>
</organism>
<evidence type="ECO:0000313" key="2">
    <source>
        <dbReference type="EMBL" id="ASC69437.1"/>
    </source>
</evidence>
<name>A0A1Z3HGW3_9CYAN</name>
<gene>
    <name evidence="2" type="ORF">XM38_003640</name>
</gene>
<proteinExistence type="predicted"/>
<evidence type="ECO:0000259" key="1">
    <source>
        <dbReference type="Pfam" id="PF06967"/>
    </source>
</evidence>
<accession>A0A1Z3HGW3</accession>
<dbReference type="Proteomes" id="UP000191901">
    <property type="component" value="Chromosome"/>
</dbReference>
<dbReference type="STRING" id="1641165.XM38_22295"/>
<dbReference type="EMBL" id="CP021983">
    <property type="protein sequence ID" value="ASC69437.1"/>
    <property type="molecule type" value="Genomic_DNA"/>
</dbReference>
<dbReference type="OrthoDB" id="516441at2"/>
<dbReference type="AlphaFoldDB" id="A0A1Z3HGW3"/>
<dbReference type="KEGG" id="hhg:XM38_003640"/>